<dbReference type="Proteomes" id="UP001597369">
    <property type="component" value="Unassembled WGS sequence"/>
</dbReference>
<comment type="caution">
    <text evidence="2">The sequence shown here is derived from an EMBL/GenBank/DDBJ whole genome shotgun (WGS) entry which is preliminary data.</text>
</comment>
<sequence>MVLVKAKGVISSEKQFYGDVQTAYNVLKQKYAENLTVVTGHSVGTASAVMLAAKNQPRQPSFCKLHITITA</sequence>
<dbReference type="RefSeq" id="WP_317206946.1">
    <property type="nucleotide sequence ID" value="NZ_JAJJWI010000010.1"/>
</dbReference>
<dbReference type="Gene3D" id="3.40.50.1820">
    <property type="entry name" value="alpha/beta hydrolase"/>
    <property type="match status" value="1"/>
</dbReference>
<evidence type="ECO:0000313" key="2">
    <source>
        <dbReference type="EMBL" id="MFD2066307.1"/>
    </source>
</evidence>
<keyword evidence="3" id="KW-1185">Reference proteome</keyword>
<reference evidence="3" key="1">
    <citation type="journal article" date="2019" name="Int. J. Syst. Evol. Microbiol.">
        <title>The Global Catalogue of Microorganisms (GCM) 10K type strain sequencing project: providing services to taxonomists for standard genome sequencing and annotation.</title>
        <authorList>
            <consortium name="The Broad Institute Genomics Platform"/>
            <consortium name="The Broad Institute Genome Sequencing Center for Infectious Disease"/>
            <person name="Wu L."/>
            <person name="Ma J."/>
        </authorList>
    </citation>
    <scope>NUCLEOTIDE SEQUENCE [LARGE SCALE GENOMIC DNA]</scope>
    <source>
        <strain evidence="3">JCM 16545</strain>
    </source>
</reference>
<dbReference type="InterPro" id="IPR029058">
    <property type="entry name" value="AB_hydrolase_fold"/>
</dbReference>
<organism evidence="2 3">
    <name type="scientific">Pontibacter silvestris</name>
    <dbReference type="NCBI Taxonomy" id="2305183"/>
    <lineage>
        <taxon>Bacteria</taxon>
        <taxon>Pseudomonadati</taxon>
        <taxon>Bacteroidota</taxon>
        <taxon>Cytophagia</taxon>
        <taxon>Cytophagales</taxon>
        <taxon>Hymenobacteraceae</taxon>
        <taxon>Pontibacter</taxon>
    </lineage>
</organism>
<dbReference type="InterPro" id="IPR002921">
    <property type="entry name" value="Fungal_lipase-type"/>
</dbReference>
<dbReference type="Pfam" id="PF01764">
    <property type="entry name" value="Lipase_3"/>
    <property type="match status" value="1"/>
</dbReference>
<accession>A0ABW4WUK0</accession>
<name>A0ABW4WUK0_9BACT</name>
<proteinExistence type="predicted"/>
<feature type="domain" description="Fungal lipase-type" evidence="1">
    <location>
        <begin position="7"/>
        <end position="54"/>
    </location>
</feature>
<gene>
    <name evidence="2" type="ORF">ACFSKU_05380</name>
</gene>
<protein>
    <recommendedName>
        <fullName evidence="1">Fungal lipase-type domain-containing protein</fullName>
    </recommendedName>
</protein>
<dbReference type="SUPFAM" id="SSF53474">
    <property type="entry name" value="alpha/beta-Hydrolases"/>
    <property type="match status" value="1"/>
</dbReference>
<evidence type="ECO:0000313" key="3">
    <source>
        <dbReference type="Proteomes" id="UP001597369"/>
    </source>
</evidence>
<evidence type="ECO:0000259" key="1">
    <source>
        <dbReference type="Pfam" id="PF01764"/>
    </source>
</evidence>
<dbReference type="EMBL" id="JBHUHV010000018">
    <property type="protein sequence ID" value="MFD2066307.1"/>
    <property type="molecule type" value="Genomic_DNA"/>
</dbReference>